<dbReference type="RefSeq" id="WP_330795821.1">
    <property type="nucleotide sequence ID" value="NZ_JAZEWV010000011.1"/>
</dbReference>
<accession>A0ABU7PC75</accession>
<evidence type="ECO:0000313" key="1">
    <source>
        <dbReference type="EMBL" id="MEE4543414.1"/>
    </source>
</evidence>
<reference evidence="1 2" key="1">
    <citation type="submission" date="2023-12" db="EMBL/GenBank/DDBJ databases">
        <title>Streptomyces sp. V4-01.</title>
        <authorList>
            <person name="Somphong A."/>
            <person name="Phongsopitanun W."/>
        </authorList>
    </citation>
    <scope>NUCLEOTIDE SEQUENCE [LARGE SCALE GENOMIC DNA]</scope>
    <source>
        <strain evidence="1 2">V4-01</strain>
    </source>
</reference>
<evidence type="ECO:0000313" key="2">
    <source>
        <dbReference type="Proteomes" id="UP001344658"/>
    </source>
</evidence>
<protein>
    <recommendedName>
        <fullName evidence="3">GNAT family N-acetyltransferase</fullName>
    </recommendedName>
</protein>
<comment type="caution">
    <text evidence="1">The sequence shown here is derived from an EMBL/GenBank/DDBJ whole genome shotgun (WGS) entry which is preliminary data.</text>
</comment>
<sequence length="52" mass="5434">MPDGPRLDLHEPGTVRALHDAVPSRGGRIGGDWTDECDGWTLLPAVAGTLPG</sequence>
<dbReference type="Proteomes" id="UP001344658">
    <property type="component" value="Unassembled WGS sequence"/>
</dbReference>
<dbReference type="EMBL" id="JAZEWV010000011">
    <property type="protein sequence ID" value="MEE4543414.1"/>
    <property type="molecule type" value="Genomic_DNA"/>
</dbReference>
<evidence type="ECO:0008006" key="3">
    <source>
        <dbReference type="Google" id="ProtNLM"/>
    </source>
</evidence>
<proteinExistence type="predicted"/>
<keyword evidence="2" id="KW-1185">Reference proteome</keyword>
<gene>
    <name evidence="1" type="ORF">V2S66_15715</name>
</gene>
<organism evidence="1 2">
    <name type="scientific">Actinacidiphila polyblastidii</name>
    <dbReference type="NCBI Taxonomy" id="3110430"/>
    <lineage>
        <taxon>Bacteria</taxon>
        <taxon>Bacillati</taxon>
        <taxon>Actinomycetota</taxon>
        <taxon>Actinomycetes</taxon>
        <taxon>Kitasatosporales</taxon>
        <taxon>Streptomycetaceae</taxon>
        <taxon>Actinacidiphila</taxon>
    </lineage>
</organism>
<name>A0ABU7PC75_9ACTN</name>